<dbReference type="InterPro" id="IPR006909">
    <property type="entry name" value="Rad21/Rec8_C_eu"/>
</dbReference>
<evidence type="ECO:0000256" key="1">
    <source>
        <dbReference type="ARBA" id="ARBA00004123"/>
    </source>
</evidence>
<dbReference type="Pfam" id="PF04825">
    <property type="entry name" value="Rad21_Rec8_N"/>
    <property type="match status" value="1"/>
</dbReference>
<dbReference type="GO" id="GO:0005634">
    <property type="term" value="C:nucleus"/>
    <property type="evidence" value="ECO:0007669"/>
    <property type="project" value="UniProtKB-SubCell"/>
</dbReference>
<dbReference type="GO" id="GO:0003682">
    <property type="term" value="F:chromatin binding"/>
    <property type="evidence" value="ECO:0007669"/>
    <property type="project" value="TreeGrafter"/>
</dbReference>
<dbReference type="EMBL" id="CAJVPS010005783">
    <property type="protein sequence ID" value="CAG8618365.1"/>
    <property type="molecule type" value="Genomic_DNA"/>
</dbReference>
<evidence type="ECO:0000256" key="2">
    <source>
        <dbReference type="ARBA" id="ARBA00009870"/>
    </source>
</evidence>
<dbReference type="GO" id="GO:1990414">
    <property type="term" value="P:replication-born double-strand break repair via sister chromatid exchange"/>
    <property type="evidence" value="ECO:0007669"/>
    <property type="project" value="TreeGrafter"/>
</dbReference>
<dbReference type="AlphaFoldDB" id="A0A9N9CY71"/>
<sequence length="627" mass="71472">MFYSKDILTRKAGGFGIIWLAATLGSRSNLRKLSKREVNSVNLVKACDYIVSPPEPLALRLTSNLMIGITRVYFQQYTFYYTDVNNVWIRLRKELSAIESELMNMPDPEAKYEAITIEDDPEFLIEMSVPALRDIGLVPDLNNRVEFSENSVVIPSISNNNSKLSRITLPEDDFSDFVPILENFTGSCSLSDLGDDELLKDDSGIRLHFEADGTLREIIPDHQNIPELDNNDINDQFGAQIYEEMIREVREDHYGGEELIERKRRRLNNQPGPENEELLRLEDNNAEMNIDTEPSLIDETTELTNQEILSMRDNCTRDLIKAQELARRKEFSQEFKEQAKAALYTPFWKPVVKTPELQLFWDKHCAPLMRGNRINRELTEFTGSNRNAGAFTGLNEIDLDDESVVPIDDEMLDEAMRHESMLNDEPELRRAADNSQQNSGLLQFDRLNSRASSSIDGVPDTDLFDRASSAADTRVNHDVSLDLSGQLGSNRNRQSSVRLDRASISSSGGRDFIGDDFGLMPEFNIFNNDMIVDDDESFSNGINTQQDRRDRSSDVVEKESFNFMEFVKSSMEQVGVSRVTFQEIMNSRRAKKSEVAKSFYHLLVLATKSKVQVSQTLPYSDIVMEFT</sequence>
<evidence type="ECO:0000313" key="8">
    <source>
        <dbReference type="Proteomes" id="UP000789508"/>
    </source>
</evidence>
<evidence type="ECO:0000259" key="6">
    <source>
        <dbReference type="Pfam" id="PF04825"/>
    </source>
</evidence>
<dbReference type="InterPro" id="IPR023093">
    <property type="entry name" value="ScpA-like_C"/>
</dbReference>
<dbReference type="GO" id="GO:0007062">
    <property type="term" value="P:sister chromatid cohesion"/>
    <property type="evidence" value="ECO:0007669"/>
    <property type="project" value="InterPro"/>
</dbReference>
<comment type="similarity">
    <text evidence="2">Belongs to the rad21 family.</text>
</comment>
<comment type="subcellular location">
    <subcellularLocation>
        <location evidence="1">Nucleus</location>
    </subcellularLocation>
</comment>
<evidence type="ECO:0000256" key="4">
    <source>
        <dbReference type="SAM" id="MobiDB-lite"/>
    </source>
</evidence>
<gene>
    <name evidence="7" type="ORF">ALEPTO_LOCUS8853</name>
</gene>
<dbReference type="GO" id="GO:0008278">
    <property type="term" value="C:cohesin complex"/>
    <property type="evidence" value="ECO:0007669"/>
    <property type="project" value="InterPro"/>
</dbReference>
<dbReference type="Gene3D" id="1.10.10.580">
    <property type="entry name" value="Structural maintenance of chromosome 1. Chain E"/>
    <property type="match status" value="1"/>
</dbReference>
<keyword evidence="3" id="KW-0539">Nucleus</keyword>
<dbReference type="PANTHER" id="PTHR12585:SF72">
    <property type="entry name" value="MEIOTIC RECOMBINATION PROTEIN REC8"/>
    <property type="match status" value="1"/>
</dbReference>
<proteinExistence type="inferred from homology"/>
<dbReference type="PANTHER" id="PTHR12585">
    <property type="entry name" value="SCC1 / RAD21 FAMILY MEMBER"/>
    <property type="match status" value="1"/>
</dbReference>
<feature type="domain" description="Rad21/Rec8-like protein C-terminal eukaryotic" evidence="5">
    <location>
        <begin position="590"/>
        <end position="623"/>
    </location>
</feature>
<evidence type="ECO:0000259" key="5">
    <source>
        <dbReference type="Pfam" id="PF04824"/>
    </source>
</evidence>
<keyword evidence="8" id="KW-1185">Reference proteome</keyword>
<evidence type="ECO:0000313" key="7">
    <source>
        <dbReference type="EMBL" id="CAG8618365.1"/>
    </source>
</evidence>
<dbReference type="Pfam" id="PF04824">
    <property type="entry name" value="Rad21_Rec8"/>
    <property type="match status" value="1"/>
</dbReference>
<dbReference type="OrthoDB" id="10071381at2759"/>
<dbReference type="Proteomes" id="UP000789508">
    <property type="component" value="Unassembled WGS sequence"/>
</dbReference>
<name>A0A9N9CY71_9GLOM</name>
<dbReference type="SUPFAM" id="SSF46785">
    <property type="entry name" value="Winged helix' DNA-binding domain"/>
    <property type="match status" value="1"/>
</dbReference>
<protein>
    <submittedName>
        <fullName evidence="7">7308_t:CDS:1</fullName>
    </submittedName>
</protein>
<feature type="compositionally biased region" description="Polar residues" evidence="4">
    <location>
        <begin position="486"/>
        <end position="502"/>
    </location>
</feature>
<feature type="domain" description="Rad21/Rec8-like protein N-terminal" evidence="6">
    <location>
        <begin position="1"/>
        <end position="107"/>
    </location>
</feature>
<dbReference type="InterPro" id="IPR006910">
    <property type="entry name" value="Rad21_Rec8_N"/>
</dbReference>
<dbReference type="InterPro" id="IPR036390">
    <property type="entry name" value="WH_DNA-bd_sf"/>
</dbReference>
<feature type="region of interest" description="Disordered" evidence="4">
    <location>
        <begin position="482"/>
        <end position="502"/>
    </location>
</feature>
<evidence type="ECO:0000256" key="3">
    <source>
        <dbReference type="ARBA" id="ARBA00023242"/>
    </source>
</evidence>
<reference evidence="7" key="1">
    <citation type="submission" date="2021-06" db="EMBL/GenBank/DDBJ databases">
        <authorList>
            <person name="Kallberg Y."/>
            <person name="Tangrot J."/>
            <person name="Rosling A."/>
        </authorList>
    </citation>
    <scope>NUCLEOTIDE SEQUENCE</scope>
    <source>
        <strain evidence="7">FL130A</strain>
    </source>
</reference>
<accession>A0A9N9CY71</accession>
<organism evidence="7 8">
    <name type="scientific">Ambispora leptoticha</name>
    <dbReference type="NCBI Taxonomy" id="144679"/>
    <lineage>
        <taxon>Eukaryota</taxon>
        <taxon>Fungi</taxon>
        <taxon>Fungi incertae sedis</taxon>
        <taxon>Mucoromycota</taxon>
        <taxon>Glomeromycotina</taxon>
        <taxon>Glomeromycetes</taxon>
        <taxon>Archaeosporales</taxon>
        <taxon>Ambisporaceae</taxon>
        <taxon>Ambispora</taxon>
    </lineage>
</organism>
<dbReference type="InterPro" id="IPR039781">
    <property type="entry name" value="Rad21/Rec8-like"/>
</dbReference>
<comment type="caution">
    <text evidence="7">The sequence shown here is derived from an EMBL/GenBank/DDBJ whole genome shotgun (WGS) entry which is preliminary data.</text>
</comment>